<dbReference type="GO" id="GO:0004805">
    <property type="term" value="F:trehalose-phosphatase activity"/>
    <property type="evidence" value="ECO:0007669"/>
    <property type="project" value="TreeGrafter"/>
</dbReference>
<dbReference type="Pfam" id="PF00982">
    <property type="entry name" value="Glyco_transf_20"/>
    <property type="match status" value="1"/>
</dbReference>
<evidence type="ECO:0000256" key="1">
    <source>
        <dbReference type="ARBA" id="ARBA00006330"/>
    </source>
</evidence>
<organism evidence="3 4">
    <name type="scientific">Anaerobaca lacustris</name>
    <dbReference type="NCBI Taxonomy" id="3044600"/>
    <lineage>
        <taxon>Bacteria</taxon>
        <taxon>Pseudomonadati</taxon>
        <taxon>Planctomycetota</taxon>
        <taxon>Phycisphaerae</taxon>
        <taxon>Sedimentisphaerales</taxon>
        <taxon>Anaerobacaceae</taxon>
        <taxon>Anaerobaca</taxon>
    </lineage>
</organism>
<reference evidence="3" key="1">
    <citation type="submission" date="2023-05" db="EMBL/GenBank/DDBJ databases">
        <title>Anaerotaeda fermentans gen. nov., sp. nov., a novel anaerobic planctomycete of the new family within the order Sedimentisphaerales isolated from Taman Peninsula, Russia.</title>
        <authorList>
            <person name="Khomyakova M.A."/>
            <person name="Merkel A.Y."/>
            <person name="Slobodkin A.I."/>
        </authorList>
    </citation>
    <scope>NUCLEOTIDE SEQUENCE</scope>
    <source>
        <strain evidence="3">M17dextr</strain>
    </source>
</reference>
<dbReference type="GO" id="GO:0003825">
    <property type="term" value="F:alpha,alpha-trehalose-phosphate synthase (UDP-forming) activity"/>
    <property type="evidence" value="ECO:0007669"/>
    <property type="project" value="TreeGrafter"/>
</dbReference>
<dbReference type="AlphaFoldDB" id="A0AAW6U4B6"/>
<accession>A0AAW6U4B6</accession>
<dbReference type="InterPro" id="IPR006379">
    <property type="entry name" value="HAD-SF_hydro_IIB"/>
</dbReference>
<dbReference type="GO" id="GO:0005992">
    <property type="term" value="P:trehalose biosynthetic process"/>
    <property type="evidence" value="ECO:0007669"/>
    <property type="project" value="InterPro"/>
</dbReference>
<dbReference type="SUPFAM" id="SSF53756">
    <property type="entry name" value="UDP-Glycosyltransferase/glycogen phosphorylase"/>
    <property type="match status" value="1"/>
</dbReference>
<dbReference type="Gene3D" id="3.40.50.2000">
    <property type="entry name" value="Glycogen Phosphorylase B"/>
    <property type="match status" value="2"/>
</dbReference>
<dbReference type="InterPro" id="IPR003337">
    <property type="entry name" value="Trehalose_PPase"/>
</dbReference>
<name>A0AAW6U4B6_9BACT</name>
<dbReference type="RefSeq" id="WP_349246193.1">
    <property type="nucleotide sequence ID" value="NZ_JASCXX010000024.1"/>
</dbReference>
<proteinExistence type="inferred from homology"/>
<dbReference type="Pfam" id="PF02358">
    <property type="entry name" value="Trehalose_PPase"/>
    <property type="match status" value="1"/>
</dbReference>
<keyword evidence="4" id="KW-1185">Reference proteome</keyword>
<dbReference type="InterPro" id="IPR036412">
    <property type="entry name" value="HAD-like_sf"/>
</dbReference>
<sequence length="727" mass="82910">MRKLIVAANRLPVTVSMRDGQYQFRPSPGGLAVGLSCLPDSLERLWMGWPGVSSERLTPEDKDRIRESLRQQNSAPVFLSQRQIDQYYLGFCNKTIWPLFHYFPVRTVFEQQFWKAYRQVNHLFCEELLKVAEPGDSVWVHDFQLMLLPRLLREKMPDLTIGYFHHIPWPSFELFRLLPWREEILDGLLGADLVGFHTYDYVRHFLSSVSRISGLEHTLGEVNAHNRILKVDAFPMGIDYNRYAGAIDDGEVKAEIDRIRGIVGERKIIVSVDRLDYTKGIVERLEAFDWFLSTHPEYKGQVTLIIVAVPSRSGIEDYKQLRGHLEQLVGRVNGEHGSIGYMPVWYLYRFMPFKKLTALYNAADVALITPLRDGMNLIAKEFVATKNGGPGVLILSEMTGAASELGEALTVNANDKTAIVRAIQEALEMPLAEQCERNRVMQERLKRYDIVRWSTDFIHALNEIGVRQQGVSVHKLGPAARETLVRQYQTADKRLFLLDYDGTLVGFQGRPAKAGPDEEILMLLNRLTQHESNCVAIISGRDKDTLEKWLGSLPVHIIAEHGGWLREFGESWRSFQPVNEQWKHAVKPIMDLYSDRTPGSIVEEKDFSLVWHYRRADPTLASVRTHELRDALVNLTENMDVGVFEGSKILEVRKHGVNKGRAAEFLLARQAWSFVLAAGDDYTDEEMFAVLPETAYSIKVGSNVSKARFNVDTVMDLRNLLKQLVGS</sequence>
<dbReference type="NCBIfam" id="NF011071">
    <property type="entry name" value="PRK14501.1"/>
    <property type="match status" value="1"/>
</dbReference>
<dbReference type="NCBIfam" id="TIGR00685">
    <property type="entry name" value="T6PP"/>
    <property type="match status" value="1"/>
</dbReference>
<dbReference type="InterPro" id="IPR001830">
    <property type="entry name" value="Glyco_trans_20"/>
</dbReference>
<dbReference type="EMBL" id="JASCXX010000024">
    <property type="protein sequence ID" value="MDI6450783.1"/>
    <property type="molecule type" value="Genomic_DNA"/>
</dbReference>
<dbReference type="Gene3D" id="3.30.70.1020">
    <property type="entry name" value="Trehalose-6-phosphate phosphatase related protein, domain 2"/>
    <property type="match status" value="1"/>
</dbReference>
<dbReference type="CDD" id="cd03788">
    <property type="entry name" value="GT20_TPS"/>
    <property type="match status" value="1"/>
</dbReference>
<evidence type="ECO:0000256" key="2">
    <source>
        <dbReference type="ARBA" id="ARBA00008799"/>
    </source>
</evidence>
<gene>
    <name evidence="3" type="ORF">QJ522_17115</name>
</gene>
<evidence type="ECO:0000313" key="4">
    <source>
        <dbReference type="Proteomes" id="UP001431776"/>
    </source>
</evidence>
<dbReference type="SUPFAM" id="SSF56784">
    <property type="entry name" value="HAD-like"/>
    <property type="match status" value="1"/>
</dbReference>
<dbReference type="NCBIfam" id="TIGR01484">
    <property type="entry name" value="HAD-SF-IIB"/>
    <property type="match status" value="1"/>
</dbReference>
<dbReference type="GO" id="GO:0005829">
    <property type="term" value="C:cytosol"/>
    <property type="evidence" value="ECO:0007669"/>
    <property type="project" value="TreeGrafter"/>
</dbReference>
<comment type="caution">
    <text evidence="3">The sequence shown here is derived from an EMBL/GenBank/DDBJ whole genome shotgun (WGS) entry which is preliminary data.</text>
</comment>
<comment type="similarity">
    <text evidence="2">Belongs to the glycosyltransferase 20 family.</text>
</comment>
<comment type="similarity">
    <text evidence="1">In the C-terminal section; belongs to the trehalose phosphatase family.</text>
</comment>
<protein>
    <submittedName>
        <fullName evidence="3">Bifunctional alpha,alpha-trehalose-phosphate synthase (UDP-forming)/trehalose-phosphatase</fullName>
    </submittedName>
</protein>
<evidence type="ECO:0000313" key="3">
    <source>
        <dbReference type="EMBL" id="MDI6450783.1"/>
    </source>
</evidence>
<dbReference type="PANTHER" id="PTHR10788">
    <property type="entry name" value="TREHALOSE-6-PHOSPHATE SYNTHASE"/>
    <property type="match status" value="1"/>
</dbReference>
<dbReference type="InterPro" id="IPR023214">
    <property type="entry name" value="HAD_sf"/>
</dbReference>
<dbReference type="CDD" id="cd01627">
    <property type="entry name" value="HAD_TPP"/>
    <property type="match status" value="1"/>
</dbReference>
<dbReference type="PANTHER" id="PTHR10788:SF106">
    <property type="entry name" value="BCDNA.GH08860"/>
    <property type="match status" value="1"/>
</dbReference>
<dbReference type="Gene3D" id="3.40.50.1000">
    <property type="entry name" value="HAD superfamily/HAD-like"/>
    <property type="match status" value="1"/>
</dbReference>
<dbReference type="Proteomes" id="UP001431776">
    <property type="component" value="Unassembled WGS sequence"/>
</dbReference>